<name>A0A7C9VLK2_9BRAD</name>
<dbReference type="Proteomes" id="UP000480266">
    <property type="component" value="Unassembled WGS sequence"/>
</dbReference>
<feature type="domain" description="Terminase large subunit gp17-like C-terminal" evidence="2">
    <location>
        <begin position="333"/>
        <end position="477"/>
    </location>
</feature>
<evidence type="ECO:0000313" key="4">
    <source>
        <dbReference type="Proteomes" id="UP000480266"/>
    </source>
</evidence>
<accession>A0A7C9VLK2</accession>
<dbReference type="InterPro" id="IPR035421">
    <property type="entry name" value="Terminase_6C"/>
</dbReference>
<gene>
    <name evidence="3" type="primary">terL</name>
    <name evidence="3" type="ORF">G4V63_14480</name>
</gene>
<organism evidence="3 4">
    <name type="scientific">Candidatus Afipia apatlaquensis</name>
    <dbReference type="NCBI Taxonomy" id="2712852"/>
    <lineage>
        <taxon>Bacteria</taxon>
        <taxon>Pseudomonadati</taxon>
        <taxon>Pseudomonadota</taxon>
        <taxon>Alphaproteobacteria</taxon>
        <taxon>Hyphomicrobiales</taxon>
        <taxon>Nitrobacteraceae</taxon>
        <taxon>Afipia</taxon>
    </lineage>
</organism>
<dbReference type="EMBL" id="JAAMRR010000746">
    <property type="protein sequence ID" value="NGX96372.1"/>
    <property type="molecule type" value="Genomic_DNA"/>
</dbReference>
<protein>
    <submittedName>
        <fullName evidence="3">Phage terminase large subunit</fullName>
    </submittedName>
</protein>
<reference evidence="3" key="1">
    <citation type="submission" date="2020-02" db="EMBL/GenBank/DDBJ databases">
        <title>Draft genome sequence of Candidatus Afipia apatlaquensis IBT-C3, a potential strain for decolorization of textile dyes.</title>
        <authorList>
            <person name="Sanchez-Reyes A."/>
            <person name="Breton-Deval L."/>
            <person name="Mangelson H."/>
            <person name="Sanchez-Flores A."/>
        </authorList>
    </citation>
    <scope>NUCLEOTIDE SEQUENCE [LARGE SCALE GENOMIC DNA]</scope>
    <source>
        <strain evidence="3">IBT-C3</strain>
    </source>
</reference>
<evidence type="ECO:0000313" key="3">
    <source>
        <dbReference type="EMBL" id="NGX96372.1"/>
    </source>
</evidence>
<keyword evidence="1" id="KW-1188">Viral release from host cell</keyword>
<dbReference type="AlphaFoldDB" id="A0A7C9VLK2"/>
<comment type="caution">
    <text evidence="3">The sequence shown here is derived from an EMBL/GenBank/DDBJ whole genome shotgun (WGS) entry which is preliminary data.</text>
</comment>
<evidence type="ECO:0000259" key="2">
    <source>
        <dbReference type="Pfam" id="PF17289"/>
    </source>
</evidence>
<proteinExistence type="predicted"/>
<evidence type="ECO:0000256" key="1">
    <source>
        <dbReference type="ARBA" id="ARBA00022612"/>
    </source>
</evidence>
<sequence length="498" mass="54774">MADAAVLERPEVAAGPPAPDPVQVLVELARTNFAAFVSATHRPRFKHSGFSLRVCRAIDQFVEDVLAGKRPVLVLTAPPQHGKSSLISRCLPPYLFGRLTGELPAVRIASASYAHALAQRNRRDAQNIMLEPIYREIFPEVSLIGFKGIDNASEGLEVPGEGWLRGVGVGGPLTGFSVDIGLIDDAVKNAQEALSELTQQTHRDWYDAVFTTRLQARSGTVIIGTPWSANDLLAYVRKTMKGDSRLTVLSFAALNLPDEIGYNPDLPAGALVPHLHDETKLRELKLHMSLMWWASMYQQSPLADVGAIFKRDCVRYYRRADLANLRFVQEVISVDATFKDGAASDFVAAGVWAKTTENDVYLLTGRREQLAFMATAQAIADLKRKHPRALKIFIEEAANGAALIDMLRKHYPGIVGVPPLGSKESRWHAVSWAWANGQVYLPHPEEAPWIVPWVAEITTVPDAKNDDTADCMAIALQQLLLRTPISQLITQDILRAAG</sequence>
<dbReference type="Gene3D" id="3.30.420.240">
    <property type="match status" value="1"/>
</dbReference>
<dbReference type="NCBIfam" id="TIGR01630">
    <property type="entry name" value="psiM2_ORF9"/>
    <property type="match status" value="1"/>
</dbReference>
<keyword evidence="4" id="KW-1185">Reference proteome</keyword>
<dbReference type="InterPro" id="IPR006517">
    <property type="entry name" value="Phage_terminase_lsu-like_C"/>
</dbReference>
<dbReference type="Pfam" id="PF17289">
    <property type="entry name" value="Terminase_6C"/>
    <property type="match status" value="1"/>
</dbReference>